<dbReference type="AlphaFoldDB" id="A0A1R2CJE0"/>
<dbReference type="InterPro" id="IPR011992">
    <property type="entry name" value="EF-hand-dom_pair"/>
</dbReference>
<dbReference type="PANTHER" id="PTHR35381">
    <property type="entry name" value="EF-HAND DOMAIN-CONTAINING PROTEIN"/>
    <property type="match status" value="1"/>
</dbReference>
<name>A0A1R2CJE0_9CILI</name>
<dbReference type="EMBL" id="MPUH01000133">
    <property type="protein sequence ID" value="OMJ89117.1"/>
    <property type="molecule type" value="Genomic_DNA"/>
</dbReference>
<protein>
    <recommendedName>
        <fullName evidence="3">EF-hand domain-containing protein</fullName>
    </recommendedName>
</protein>
<dbReference type="PANTHER" id="PTHR35381:SF1">
    <property type="entry name" value="EF-HAND DOMAIN-CONTAINING PROTEIN"/>
    <property type="match status" value="1"/>
</dbReference>
<accession>A0A1R2CJE0</accession>
<comment type="caution">
    <text evidence="1">The sequence shown here is derived from an EMBL/GenBank/DDBJ whole genome shotgun (WGS) entry which is preliminary data.</text>
</comment>
<organism evidence="1 2">
    <name type="scientific">Stentor coeruleus</name>
    <dbReference type="NCBI Taxonomy" id="5963"/>
    <lineage>
        <taxon>Eukaryota</taxon>
        <taxon>Sar</taxon>
        <taxon>Alveolata</taxon>
        <taxon>Ciliophora</taxon>
        <taxon>Postciliodesmatophora</taxon>
        <taxon>Heterotrichea</taxon>
        <taxon>Heterotrichida</taxon>
        <taxon>Stentoridae</taxon>
        <taxon>Stentor</taxon>
    </lineage>
</organism>
<dbReference type="Proteomes" id="UP000187209">
    <property type="component" value="Unassembled WGS sequence"/>
</dbReference>
<proteinExistence type="predicted"/>
<evidence type="ECO:0000313" key="1">
    <source>
        <dbReference type="EMBL" id="OMJ89117.1"/>
    </source>
</evidence>
<gene>
    <name evidence="1" type="ORF">SteCoe_8741</name>
</gene>
<evidence type="ECO:0000313" key="2">
    <source>
        <dbReference type="Proteomes" id="UP000187209"/>
    </source>
</evidence>
<evidence type="ECO:0008006" key="3">
    <source>
        <dbReference type="Google" id="ProtNLM"/>
    </source>
</evidence>
<keyword evidence="2" id="KW-1185">Reference proteome</keyword>
<sequence>MIQAQRQNILEIEMKNSTFTPKITPYNVKPRNISSGYSRKRSQKLAEEQNVCTFQPKINKYRGRSKENTENIDKCVKLYKEAATLKKKLESKREKIFNEIYTFKPNVIKKRGTSPMGICVKSCGYLTKDKIKQLKSIFMFLNPDTNGCITKNTVSQMRIPDKMYIKCGRILDELIELDESLTFDEFCKAMEILENEEFDKNSQNIPPDVLEV</sequence>
<reference evidence="1 2" key="1">
    <citation type="submission" date="2016-11" db="EMBL/GenBank/DDBJ databases">
        <title>The macronuclear genome of Stentor coeruleus: a giant cell with tiny introns.</title>
        <authorList>
            <person name="Slabodnick M."/>
            <person name="Ruby J.G."/>
            <person name="Reiff S.B."/>
            <person name="Swart E.C."/>
            <person name="Gosai S."/>
            <person name="Prabakaran S."/>
            <person name="Witkowska E."/>
            <person name="Larue G.E."/>
            <person name="Fisher S."/>
            <person name="Freeman R.M."/>
            <person name="Gunawardena J."/>
            <person name="Chu W."/>
            <person name="Stover N.A."/>
            <person name="Gregory B.D."/>
            <person name="Nowacki M."/>
            <person name="Derisi J."/>
            <person name="Roy S.W."/>
            <person name="Marshall W.F."/>
            <person name="Sood P."/>
        </authorList>
    </citation>
    <scope>NUCLEOTIDE SEQUENCE [LARGE SCALE GENOMIC DNA]</scope>
    <source>
        <strain evidence="1">WM001</strain>
    </source>
</reference>
<dbReference type="SUPFAM" id="SSF47473">
    <property type="entry name" value="EF-hand"/>
    <property type="match status" value="1"/>
</dbReference>
<dbReference type="Gene3D" id="1.10.238.10">
    <property type="entry name" value="EF-hand"/>
    <property type="match status" value="1"/>
</dbReference>